<gene>
    <name evidence="2" type="ORF">CUR178_06085</name>
</gene>
<comment type="caution">
    <text evidence="2">The sequence shown here is derived from an EMBL/GenBank/DDBJ whole genome shotgun (WGS) entry which is preliminary data.</text>
</comment>
<feature type="compositionally biased region" description="Low complexity" evidence="1">
    <location>
        <begin position="456"/>
        <end position="469"/>
    </location>
</feature>
<evidence type="ECO:0000313" key="3">
    <source>
        <dbReference type="Proteomes" id="UP000674179"/>
    </source>
</evidence>
<name>A0A836KPP3_LEIEN</name>
<reference evidence="2 3" key="1">
    <citation type="submission" date="2021-02" db="EMBL/GenBank/DDBJ databases">
        <title>Leishmania (Mundinia) enrietti genome sequencing and assembly.</title>
        <authorList>
            <person name="Almutairi H."/>
            <person name="Gatherer D."/>
        </authorList>
    </citation>
    <scope>NUCLEOTIDE SEQUENCE [LARGE SCALE GENOMIC DNA]</scope>
    <source>
        <strain evidence="2">CUR178</strain>
    </source>
</reference>
<feature type="region of interest" description="Disordered" evidence="1">
    <location>
        <begin position="447"/>
        <end position="472"/>
    </location>
</feature>
<evidence type="ECO:0000313" key="2">
    <source>
        <dbReference type="EMBL" id="KAG5482226.1"/>
    </source>
</evidence>
<accession>A0A836KPP3</accession>
<proteinExistence type="predicted"/>
<keyword evidence="3" id="KW-1185">Reference proteome</keyword>
<sequence>MLSSATRQLRALRAKQQATRTGVEERMAAYETARYAYETAQRQEGELRAMLRAAQERTAQLLVEFHDAETQLRSAATDLSHTQSLCHALESRIAEHVRCQRSAVLLLVPPACPLSPSSAPPLLCRTDSYSLLNTSTGEAFTYDLVELSRTLEAGMHSREEGDDASEKEGLDDAAGAEAARGSDEGDGVDTEANELLTMPSIKSLLTEAVRDVLHGYHYTFLSTCAGDCCLCCQEDNETDGVCAGAALSSSRVPAQTCVQPNRHPSPCQPATLCLRILQLLQREAVHSGARALSITVAAGCVGFREAGHVCGAGAATTVASAIASANATAACGWTDLLLPAAARHQQLTVTMEAAPSEEHEETRLLSMAAGVESFRAESASSVRADSWLDVGYMHHDSAFSPPSAPSLAAANETELGTHVPTLEGVPVGSIEEAAFWLREAGLLGTLGTSKPHKHTTGLTSSGATSLGQGDAPAATVPPSTLVLLVGVDSQDTAGKLHKSLVRIVSDPNFDPGRLAGPSPLLTSGGRSRNGDAPACCSPSMFALYMSYALGAIARTAAAKTPMARDAGLRTSYVKSECERAAVSCSAEMLLLRRAEVAPLTAGEIRSITHSFSSHCPADVCAIAAATRTHDPPPPRLDAAWLLWATLLRPVFGGNSKALWLHYTRSGIHDGGSIGSHDPTKSASCPDGLRCPPIPRDDTAALQLSALFCRLVRHDAVASEVSPDLARLARFRPCD</sequence>
<feature type="region of interest" description="Disordered" evidence="1">
    <location>
        <begin position="156"/>
        <end position="190"/>
    </location>
</feature>
<dbReference type="AlphaFoldDB" id="A0A836KPP3"/>
<organism evidence="2 3">
    <name type="scientific">Leishmania enriettii</name>
    <dbReference type="NCBI Taxonomy" id="5663"/>
    <lineage>
        <taxon>Eukaryota</taxon>
        <taxon>Discoba</taxon>
        <taxon>Euglenozoa</taxon>
        <taxon>Kinetoplastea</taxon>
        <taxon>Metakinetoplastina</taxon>
        <taxon>Trypanosomatida</taxon>
        <taxon>Trypanosomatidae</taxon>
        <taxon>Leishmaniinae</taxon>
        <taxon>Leishmania</taxon>
    </lineage>
</organism>
<evidence type="ECO:0000256" key="1">
    <source>
        <dbReference type="SAM" id="MobiDB-lite"/>
    </source>
</evidence>
<dbReference type="RefSeq" id="XP_067694088.1">
    <property type="nucleotide sequence ID" value="XM_067837760.1"/>
</dbReference>
<dbReference type="Proteomes" id="UP000674179">
    <property type="component" value="Chromosome 17"/>
</dbReference>
<dbReference type="GeneID" id="94173270"/>
<dbReference type="OrthoDB" id="273837at2759"/>
<dbReference type="KEGG" id="lenr:94173270"/>
<dbReference type="EMBL" id="JAFHKP010000017">
    <property type="protein sequence ID" value="KAG5482226.1"/>
    <property type="molecule type" value="Genomic_DNA"/>
</dbReference>
<feature type="compositionally biased region" description="Basic and acidic residues" evidence="1">
    <location>
        <begin position="156"/>
        <end position="170"/>
    </location>
</feature>
<protein>
    <submittedName>
        <fullName evidence="2">Uncharacterized protein</fullName>
    </submittedName>
</protein>